<dbReference type="InterPro" id="IPR011701">
    <property type="entry name" value="MFS"/>
</dbReference>
<feature type="transmembrane region" description="Helical" evidence="6">
    <location>
        <begin position="114"/>
        <end position="135"/>
    </location>
</feature>
<keyword evidence="2" id="KW-1003">Cell membrane</keyword>
<feature type="transmembrane region" description="Helical" evidence="6">
    <location>
        <begin position="172"/>
        <end position="194"/>
    </location>
</feature>
<dbReference type="Pfam" id="PF07690">
    <property type="entry name" value="MFS_1"/>
    <property type="match status" value="1"/>
</dbReference>
<feature type="transmembrane region" description="Helical" evidence="6">
    <location>
        <begin position="215"/>
        <end position="236"/>
    </location>
</feature>
<protein>
    <submittedName>
        <fullName evidence="8">MFS transporter</fullName>
    </submittedName>
</protein>
<dbReference type="AlphaFoldDB" id="A0A2W2GSN2"/>
<feature type="transmembrane region" description="Helical" evidence="6">
    <location>
        <begin position="302"/>
        <end position="320"/>
    </location>
</feature>
<evidence type="ECO:0000259" key="7">
    <source>
        <dbReference type="PROSITE" id="PS50850"/>
    </source>
</evidence>
<evidence type="ECO:0000256" key="1">
    <source>
        <dbReference type="ARBA" id="ARBA00004651"/>
    </source>
</evidence>
<evidence type="ECO:0000256" key="3">
    <source>
        <dbReference type="ARBA" id="ARBA00022692"/>
    </source>
</evidence>
<dbReference type="InterPro" id="IPR020846">
    <property type="entry name" value="MFS_dom"/>
</dbReference>
<evidence type="ECO:0000313" key="9">
    <source>
        <dbReference type="Proteomes" id="UP000248544"/>
    </source>
</evidence>
<feature type="domain" description="Major facilitator superfamily (MFS) profile" evidence="7">
    <location>
        <begin position="18"/>
        <end position="393"/>
    </location>
</feature>
<dbReference type="PROSITE" id="PS50850">
    <property type="entry name" value="MFS"/>
    <property type="match status" value="1"/>
</dbReference>
<evidence type="ECO:0000256" key="6">
    <source>
        <dbReference type="SAM" id="Phobius"/>
    </source>
</evidence>
<keyword evidence="3 6" id="KW-0812">Transmembrane</keyword>
<dbReference type="RefSeq" id="WP_111166537.1">
    <property type="nucleotide sequence ID" value="NZ_POUA01000044.1"/>
</dbReference>
<dbReference type="EMBL" id="POUA01000044">
    <property type="protein sequence ID" value="PZG51421.1"/>
    <property type="molecule type" value="Genomic_DNA"/>
</dbReference>
<feature type="transmembrane region" description="Helical" evidence="6">
    <location>
        <begin position="368"/>
        <end position="386"/>
    </location>
</feature>
<dbReference type="Proteomes" id="UP000248544">
    <property type="component" value="Unassembled WGS sequence"/>
</dbReference>
<reference evidence="8 9" key="1">
    <citation type="submission" date="2018-01" db="EMBL/GenBank/DDBJ databases">
        <title>Draft genome sequence of Sphaerisporangium sp. 7K107.</title>
        <authorList>
            <person name="Sahin N."/>
            <person name="Saygin H."/>
            <person name="Ay H."/>
        </authorList>
    </citation>
    <scope>NUCLEOTIDE SEQUENCE [LARGE SCALE GENOMIC DNA]</scope>
    <source>
        <strain evidence="8 9">7K107</strain>
    </source>
</reference>
<dbReference type="InterPro" id="IPR036259">
    <property type="entry name" value="MFS_trans_sf"/>
</dbReference>
<accession>A0A2W2GSN2</accession>
<proteinExistence type="predicted"/>
<feature type="transmembrane region" description="Helical" evidence="6">
    <location>
        <begin position="280"/>
        <end position="296"/>
    </location>
</feature>
<feature type="transmembrane region" description="Helical" evidence="6">
    <location>
        <begin position="52"/>
        <end position="76"/>
    </location>
</feature>
<feature type="transmembrane region" description="Helical" evidence="6">
    <location>
        <begin position="20"/>
        <end position="40"/>
    </location>
</feature>
<dbReference type="GO" id="GO:0005886">
    <property type="term" value="C:plasma membrane"/>
    <property type="evidence" value="ECO:0007669"/>
    <property type="project" value="UniProtKB-SubCell"/>
</dbReference>
<evidence type="ECO:0000313" key="8">
    <source>
        <dbReference type="EMBL" id="PZG51421.1"/>
    </source>
</evidence>
<dbReference type="SUPFAM" id="SSF103473">
    <property type="entry name" value="MFS general substrate transporter"/>
    <property type="match status" value="1"/>
</dbReference>
<keyword evidence="5 6" id="KW-0472">Membrane</keyword>
<name>A0A2W2GSN2_9ACTN</name>
<dbReference type="InterPro" id="IPR050189">
    <property type="entry name" value="MFS_Efflux_Transporters"/>
</dbReference>
<comment type="caution">
    <text evidence="8">The sequence shown here is derived from an EMBL/GenBank/DDBJ whole genome shotgun (WGS) entry which is preliminary data.</text>
</comment>
<evidence type="ECO:0000256" key="2">
    <source>
        <dbReference type="ARBA" id="ARBA00022475"/>
    </source>
</evidence>
<feature type="transmembrane region" description="Helical" evidence="6">
    <location>
        <begin position="142"/>
        <end position="160"/>
    </location>
</feature>
<comment type="subcellular location">
    <subcellularLocation>
        <location evidence="1">Cell membrane</location>
        <topology evidence="1">Multi-pass membrane protein</topology>
    </subcellularLocation>
</comment>
<dbReference type="Gene3D" id="1.20.1250.20">
    <property type="entry name" value="MFS general substrate transporter like domains"/>
    <property type="match status" value="1"/>
</dbReference>
<dbReference type="PANTHER" id="PTHR43124">
    <property type="entry name" value="PURINE EFFLUX PUMP PBUE"/>
    <property type="match status" value="1"/>
</dbReference>
<dbReference type="PANTHER" id="PTHR43124:SF10">
    <property type="entry name" value="PURINE EFFLUX PUMP PBUE"/>
    <property type="match status" value="1"/>
</dbReference>
<evidence type="ECO:0000256" key="4">
    <source>
        <dbReference type="ARBA" id="ARBA00022989"/>
    </source>
</evidence>
<sequence length="397" mass="39769">MASSVLPTAPPAVRWRPHAAVLAFGAFAVGTDGFVIAGLLPSVAASLHVSVAAAGQLVTVFSIAYAVFAPVLAVLTASWSRRAVLVAALAVFAVGNAITALAPDYGLVLLSRAIAAAGAALFTATASATAALLAGERERGRAIAIVMFGMTSSLVLGAPLGTVVGDRLDWRATMWLVTALGMLAVPPIALRLPAVAAGATAGLRAFLAPLGDRRVLGVLLTTVVAFTGIYIPYTYISEIFAPATGGGALLAVLLLAFGVAGTAGNLAAGKLADRRGPREVIIAVTLILAVVFVLMPLGRGTIGAAVATTLVAGFLSFSVTTPQQHLLITLARHGAGMVTSLYQSAVYLAVSLSGAVGALGLAGWGAAALPYLAAGLMALTAGLTYLSGRPRTSDGGH</sequence>
<keyword evidence="4 6" id="KW-1133">Transmembrane helix</keyword>
<evidence type="ECO:0000256" key="5">
    <source>
        <dbReference type="ARBA" id="ARBA00023136"/>
    </source>
</evidence>
<keyword evidence="9" id="KW-1185">Reference proteome</keyword>
<organism evidence="8 9">
    <name type="scientific">Spongiactinospora gelatinilytica</name>
    <dbReference type="NCBI Taxonomy" id="2666298"/>
    <lineage>
        <taxon>Bacteria</taxon>
        <taxon>Bacillati</taxon>
        <taxon>Actinomycetota</taxon>
        <taxon>Actinomycetes</taxon>
        <taxon>Streptosporangiales</taxon>
        <taxon>Streptosporangiaceae</taxon>
        <taxon>Spongiactinospora</taxon>
    </lineage>
</organism>
<dbReference type="GO" id="GO:0022857">
    <property type="term" value="F:transmembrane transporter activity"/>
    <property type="evidence" value="ECO:0007669"/>
    <property type="project" value="InterPro"/>
</dbReference>
<dbReference type="CDD" id="cd17324">
    <property type="entry name" value="MFS_NepI_like"/>
    <property type="match status" value="1"/>
</dbReference>
<feature type="transmembrane region" description="Helical" evidence="6">
    <location>
        <begin position="341"/>
        <end position="362"/>
    </location>
</feature>
<feature type="transmembrane region" description="Helical" evidence="6">
    <location>
        <begin position="83"/>
        <end position="102"/>
    </location>
</feature>
<feature type="transmembrane region" description="Helical" evidence="6">
    <location>
        <begin position="248"/>
        <end position="268"/>
    </location>
</feature>
<gene>
    <name evidence="8" type="ORF">C1I98_08540</name>
</gene>